<feature type="binding site" evidence="6">
    <location>
        <position position="63"/>
    </location>
    <ligand>
        <name>substrate</name>
    </ligand>
</feature>
<accession>A0A3T2KM31</accession>
<evidence type="ECO:0000313" key="10">
    <source>
        <dbReference type="EMBL" id="ECH7212132.1"/>
    </source>
</evidence>
<keyword evidence="3" id="KW-0324">Glycolysis</keyword>
<evidence type="ECO:0000256" key="3">
    <source>
        <dbReference type="ARBA" id="ARBA00023152"/>
    </source>
</evidence>
<dbReference type="AlphaFoldDB" id="A0A3T2KM31"/>
<dbReference type="RefSeq" id="WP_003732885.1">
    <property type="nucleotide sequence ID" value="NZ_CP019621.1"/>
</dbReference>
<reference evidence="10 11" key="2">
    <citation type="submission" date="2019-07" db="EMBL/GenBank/DDBJ databases">
        <authorList>
            <consortium name="GenomeTrakr: Next Generation Sequencing Network for Food Pathogen Tracability"/>
        </authorList>
    </citation>
    <scope>NUCLEOTIDE SEQUENCE [LARGE SCALE GENOMIC DNA]</scope>
    <source>
        <strain evidence="10 11">FDA00014472</strain>
    </source>
</reference>
<evidence type="ECO:0000256" key="4">
    <source>
        <dbReference type="ARBA" id="ARBA00023235"/>
    </source>
</evidence>
<feature type="active site" description="Tele-phosphohistidine intermediate" evidence="5">
    <location>
        <position position="9"/>
    </location>
</feature>
<dbReference type="CDD" id="cd07067">
    <property type="entry name" value="HP_PGM_like"/>
    <property type="match status" value="1"/>
</dbReference>
<dbReference type="InterPro" id="IPR001345">
    <property type="entry name" value="PG/BPGM_mutase_AS"/>
</dbReference>
<dbReference type="Pfam" id="PF00300">
    <property type="entry name" value="His_Phos_1"/>
    <property type="match status" value="1"/>
</dbReference>
<dbReference type="Gene3D" id="3.40.50.1240">
    <property type="entry name" value="Phosphoglycerate mutase-like"/>
    <property type="match status" value="1"/>
</dbReference>
<keyword evidence="4" id="KW-0413">Isomerase</keyword>
<dbReference type="EMBL" id="AABEVT010000006">
    <property type="protein sequence ID" value="EAH0253090.1"/>
    <property type="molecule type" value="Genomic_DNA"/>
</dbReference>
<evidence type="ECO:0000256" key="2">
    <source>
        <dbReference type="ARBA" id="ARBA00012028"/>
    </source>
</evidence>
<evidence type="ECO:0000313" key="12">
    <source>
        <dbReference type="Proteomes" id="UP000401273"/>
    </source>
</evidence>
<dbReference type="InterPro" id="IPR013078">
    <property type="entry name" value="His_Pase_superF_clade-1"/>
</dbReference>
<protein>
    <recommendedName>
        <fullName evidence="2">phosphoglycerate mutase (2,3-diphosphoglycerate-dependent)</fullName>
        <ecNumber evidence="2">5.4.2.11</ecNumber>
    </recommendedName>
</protein>
<dbReference type="Proteomes" id="UP000566597">
    <property type="component" value="Unassembled WGS sequence"/>
</dbReference>
<gene>
    <name evidence="9" type="ORF">D4U23_11890</name>
    <name evidence="8" type="ORF">E1W43_15230</name>
    <name evidence="10" type="ORF">FPL45_12400</name>
</gene>
<dbReference type="EMBL" id="AAARLF010000017">
    <property type="protein sequence ID" value="EAE2899285.1"/>
    <property type="molecule type" value="Genomic_DNA"/>
</dbReference>
<evidence type="ECO:0000313" key="11">
    <source>
        <dbReference type="Proteomes" id="UP000352246"/>
    </source>
</evidence>
<evidence type="ECO:0000313" key="13">
    <source>
        <dbReference type="Proteomes" id="UP000566597"/>
    </source>
</evidence>
<evidence type="ECO:0000313" key="9">
    <source>
        <dbReference type="EMBL" id="EAH0253090.1"/>
    </source>
</evidence>
<dbReference type="SUPFAM" id="SSF53254">
    <property type="entry name" value="Phosphoglycerate mutase-like"/>
    <property type="match status" value="1"/>
</dbReference>
<evidence type="ECO:0000256" key="1">
    <source>
        <dbReference type="ARBA" id="ARBA00006717"/>
    </source>
</evidence>
<evidence type="ECO:0000256" key="5">
    <source>
        <dbReference type="PIRSR" id="PIRSR613078-1"/>
    </source>
</evidence>
<dbReference type="SMART" id="SM00855">
    <property type="entry name" value="PGAM"/>
    <property type="match status" value="1"/>
</dbReference>
<dbReference type="EC" id="5.4.2.11" evidence="2"/>
<organism evidence="8 12">
    <name type="scientific">Listeria monocytogenes</name>
    <dbReference type="NCBI Taxonomy" id="1639"/>
    <lineage>
        <taxon>Bacteria</taxon>
        <taxon>Bacillati</taxon>
        <taxon>Bacillota</taxon>
        <taxon>Bacilli</taxon>
        <taxon>Bacillales</taxon>
        <taxon>Listeriaceae</taxon>
        <taxon>Listeria</taxon>
    </lineage>
</organism>
<dbReference type="InterPro" id="IPR005952">
    <property type="entry name" value="Phosphogly_mut1"/>
</dbReference>
<dbReference type="GO" id="GO:0004619">
    <property type="term" value="F:phosphoglycerate mutase activity"/>
    <property type="evidence" value="ECO:0007669"/>
    <property type="project" value="UniProtKB-EC"/>
</dbReference>
<dbReference type="Proteomes" id="UP000352246">
    <property type="component" value="Unassembled WGS sequence"/>
</dbReference>
<reference evidence="8 12" key="1">
    <citation type="submission" date="2019-03" db="EMBL/GenBank/DDBJ databases">
        <authorList>
            <person name="Ashton P.M."/>
            <person name="Dallman T."/>
            <person name="Nair S."/>
            <person name="De Pinna E."/>
            <person name="Peters T."/>
            <person name="Grant K."/>
        </authorList>
    </citation>
    <scope>NUCLEOTIDE SEQUENCE [LARGE SCALE GENOMIC DNA]</scope>
    <source>
        <strain evidence="9 13">406731</strain>
        <strain evidence="8">RL15000271</strain>
    </source>
</reference>
<dbReference type="Proteomes" id="UP000401273">
    <property type="component" value="Unassembled WGS sequence"/>
</dbReference>
<comment type="similarity">
    <text evidence="1">Belongs to the phosphoglycerate mutase family. BPG-dependent PGAM subfamily.</text>
</comment>
<dbReference type="PROSITE" id="PS00175">
    <property type="entry name" value="PG_MUTASE"/>
    <property type="match status" value="1"/>
</dbReference>
<evidence type="ECO:0000256" key="7">
    <source>
        <dbReference type="PIRSR" id="PIRSR613078-3"/>
    </source>
</evidence>
<name>A0A3T2KM31_LISMN</name>
<feature type="site" description="Transition state stabilizer" evidence="7">
    <location>
        <position position="159"/>
    </location>
</feature>
<evidence type="ECO:0000313" key="8">
    <source>
        <dbReference type="EMBL" id="EAE2899285.1"/>
    </source>
</evidence>
<evidence type="ECO:0000256" key="6">
    <source>
        <dbReference type="PIRSR" id="PIRSR613078-2"/>
    </source>
</evidence>
<dbReference type="InterPro" id="IPR029033">
    <property type="entry name" value="His_PPase_superfam"/>
</dbReference>
<feature type="binding site" evidence="6">
    <location>
        <begin position="8"/>
        <end position="15"/>
    </location>
    <ligand>
        <name>substrate</name>
    </ligand>
</feature>
<sequence>MTKIYLIRHGESQANYDNKNNHAYFSGQLDSPLTAKGINSAKKLRDYFNNIEMNIIYSSDSIRARETCKHGFSSDTPLIISKLLRERSLGDFEGKRIEDVKKDQRYIKFFNDSNFTEFRHSFHQKAPFGENYLDVYKRIQIFFNQIFLNENHSSVIIAHQTTIRCCLLYLREISKEEVFNLRIPNCEPIVVDIKKGVIYERCIE</sequence>
<proteinExistence type="inferred from homology"/>
<comment type="caution">
    <text evidence="8">The sequence shown here is derived from an EMBL/GenBank/DDBJ whole genome shotgun (WGS) entry which is preliminary data.</text>
</comment>
<dbReference type="PANTHER" id="PTHR11931">
    <property type="entry name" value="PHOSPHOGLYCERATE MUTASE"/>
    <property type="match status" value="1"/>
</dbReference>
<feature type="active site" description="Proton donor/acceptor" evidence="5">
    <location>
        <position position="86"/>
    </location>
</feature>
<dbReference type="EMBL" id="AAISWI010000012">
    <property type="protein sequence ID" value="ECH7212132.1"/>
    <property type="molecule type" value="Genomic_DNA"/>
</dbReference>
<dbReference type="PIRSF" id="PIRSF000709">
    <property type="entry name" value="6PFK_2-Ptase"/>
    <property type="match status" value="1"/>
</dbReference>
<dbReference type="GO" id="GO:0006096">
    <property type="term" value="P:glycolytic process"/>
    <property type="evidence" value="ECO:0007669"/>
    <property type="project" value="UniProtKB-KW"/>
</dbReference>